<dbReference type="Proteomes" id="UP000734854">
    <property type="component" value="Unassembled WGS sequence"/>
</dbReference>
<dbReference type="PROSITE" id="PS51344">
    <property type="entry name" value="HTH_TFE_IIE"/>
    <property type="match status" value="1"/>
</dbReference>
<dbReference type="InterPro" id="IPR017919">
    <property type="entry name" value="TFIIE/TFIIEa_HTH"/>
</dbReference>
<feature type="domain" description="HTH TFE/IIEalpha-type" evidence="4">
    <location>
        <begin position="1"/>
        <end position="72"/>
    </location>
</feature>
<dbReference type="AlphaFoldDB" id="A0A8J5EXV1"/>
<dbReference type="GO" id="GO:0006367">
    <property type="term" value="P:transcription initiation at RNA polymerase II promoter"/>
    <property type="evidence" value="ECO:0007669"/>
    <property type="project" value="InterPro"/>
</dbReference>
<organism evidence="5 6">
    <name type="scientific">Zingiber officinale</name>
    <name type="common">Ginger</name>
    <name type="synonym">Amomum zingiber</name>
    <dbReference type="NCBI Taxonomy" id="94328"/>
    <lineage>
        <taxon>Eukaryota</taxon>
        <taxon>Viridiplantae</taxon>
        <taxon>Streptophyta</taxon>
        <taxon>Embryophyta</taxon>
        <taxon>Tracheophyta</taxon>
        <taxon>Spermatophyta</taxon>
        <taxon>Magnoliopsida</taxon>
        <taxon>Liliopsida</taxon>
        <taxon>Zingiberales</taxon>
        <taxon>Zingiberaceae</taxon>
        <taxon>Zingiber</taxon>
    </lineage>
</organism>
<keyword evidence="1" id="KW-0805">Transcription regulation</keyword>
<evidence type="ECO:0000313" key="6">
    <source>
        <dbReference type="Proteomes" id="UP000734854"/>
    </source>
</evidence>
<name>A0A8J5EXV1_ZINOF</name>
<gene>
    <name evidence="5" type="ORF">ZIOFF_065859</name>
</gene>
<dbReference type="InterPro" id="IPR024550">
    <property type="entry name" value="TFIIEa/SarR/Rpc3_HTH_dom"/>
</dbReference>
<evidence type="ECO:0000256" key="3">
    <source>
        <dbReference type="SAM" id="Coils"/>
    </source>
</evidence>
<dbReference type="SMART" id="SM00531">
    <property type="entry name" value="TFIIE"/>
    <property type="match status" value="1"/>
</dbReference>
<proteinExistence type="predicted"/>
<dbReference type="GO" id="GO:0005673">
    <property type="term" value="C:transcription factor TFIIE complex"/>
    <property type="evidence" value="ECO:0007669"/>
    <property type="project" value="TreeGrafter"/>
</dbReference>
<feature type="coiled-coil region" evidence="3">
    <location>
        <begin position="236"/>
        <end position="263"/>
    </location>
</feature>
<dbReference type="PANTHER" id="PTHR13097:SF7">
    <property type="entry name" value="GENERAL TRANSCRIPTION FACTOR IIE SUBUNIT 1"/>
    <property type="match status" value="1"/>
</dbReference>
<evidence type="ECO:0000256" key="2">
    <source>
        <dbReference type="ARBA" id="ARBA00023163"/>
    </source>
</evidence>
<dbReference type="PANTHER" id="PTHR13097">
    <property type="entry name" value="TRANSCRIPTION INITIATION FACTOR IIE, ALPHA SUBUNIT"/>
    <property type="match status" value="1"/>
</dbReference>
<evidence type="ECO:0000313" key="5">
    <source>
        <dbReference type="EMBL" id="KAG6476614.1"/>
    </source>
</evidence>
<keyword evidence="6" id="KW-1185">Reference proteome</keyword>
<keyword evidence="3" id="KW-0175">Coiled coil</keyword>
<evidence type="ECO:0000256" key="1">
    <source>
        <dbReference type="ARBA" id="ARBA00023015"/>
    </source>
</evidence>
<keyword evidence="2" id="KW-0804">Transcription</keyword>
<evidence type="ECO:0000259" key="4">
    <source>
        <dbReference type="PROSITE" id="PS51344"/>
    </source>
</evidence>
<protein>
    <recommendedName>
        <fullName evidence="4">HTH TFE/IIEalpha-type domain-containing protein</fullName>
    </recommendedName>
</protein>
<dbReference type="EMBL" id="JACMSC010000018">
    <property type="protein sequence ID" value="KAG6476614.1"/>
    <property type="molecule type" value="Genomic_DNA"/>
</dbReference>
<dbReference type="Pfam" id="PF02002">
    <property type="entry name" value="TFIIE_alpha"/>
    <property type="match status" value="1"/>
</dbReference>
<dbReference type="InterPro" id="IPR002853">
    <property type="entry name" value="TFIIE_asu"/>
</dbReference>
<accession>A0A8J5EXV1</accession>
<sequence length="396" mass="45012">MAVIVLDALTRRQWVREEDLAKTLKLHAKQLRCILRYFEEEKLVMRDHRKETLLGHTATGWINFCAFNTTFSSTKPQTKLVVLCSHAIKQFAGLTNNGSSSFFTFSPPYCFIHNDHKILSLEVTFDPDLDTVGYQPECHALVDLSVKGAKIFSTAVAATGDGQQIIKDVEAKTKLHTHSYCCLDYAQIYDVIRYSAFDALQLVSVTYEYFHCENCNGELVAESDKLAAEEMGDGDDNARKRRREKLKDMLQKMEEQLKPLAVQIARVKDIPVPEVEVALSGVEVKDEDAESDKKTASMKDEYLKAYYEAILKRQKEQEEALSIQQGIDRTQMQDDAVSETERQVGKKSKRQVYEEDIVEWEDAPTSGSGEKYVLADLNMEATESSDKEDDIDWEEG</sequence>
<comment type="caution">
    <text evidence="5">The sequence shown here is derived from an EMBL/GenBank/DDBJ whole genome shotgun (WGS) entry which is preliminary data.</text>
</comment>
<reference evidence="5 6" key="1">
    <citation type="submission" date="2020-08" db="EMBL/GenBank/DDBJ databases">
        <title>Plant Genome Project.</title>
        <authorList>
            <person name="Zhang R.-G."/>
        </authorList>
    </citation>
    <scope>NUCLEOTIDE SEQUENCE [LARGE SCALE GENOMIC DNA]</scope>
    <source>
        <tissue evidence="5">Rhizome</tissue>
    </source>
</reference>
<dbReference type="InterPro" id="IPR039997">
    <property type="entry name" value="TFE"/>
</dbReference>